<dbReference type="GO" id="GO:0010207">
    <property type="term" value="P:photosystem II assembly"/>
    <property type="evidence" value="ECO:0007669"/>
    <property type="project" value="InterPro"/>
</dbReference>
<evidence type="ECO:0000313" key="2">
    <source>
        <dbReference type="Proteomes" id="UP001472866"/>
    </source>
</evidence>
<gene>
    <name evidence="1" type="ORF">HKI87_08g52130</name>
</gene>
<dbReference type="GO" id="GO:0009543">
    <property type="term" value="C:chloroplast thylakoid lumen"/>
    <property type="evidence" value="ECO:0007669"/>
    <property type="project" value="TreeGrafter"/>
</dbReference>
<accession>A0AAX4PCD0</accession>
<dbReference type="HAMAP" id="MF_01481">
    <property type="entry name" value="PSII_Psb27"/>
    <property type="match status" value="1"/>
</dbReference>
<dbReference type="Proteomes" id="UP001472866">
    <property type="component" value="Chromosome 08"/>
</dbReference>
<dbReference type="PANTHER" id="PTHR34041:SF1">
    <property type="entry name" value="PHOTOSYSTEM II REPAIR PROTEIN PSB27-H1, CHLOROPLASTIC"/>
    <property type="match status" value="1"/>
</dbReference>
<dbReference type="InterPro" id="IPR038450">
    <property type="entry name" value="PSII_Psb27_sf"/>
</dbReference>
<organism evidence="1 2">
    <name type="scientific">Chloropicon roscoffensis</name>
    <dbReference type="NCBI Taxonomy" id="1461544"/>
    <lineage>
        <taxon>Eukaryota</taxon>
        <taxon>Viridiplantae</taxon>
        <taxon>Chlorophyta</taxon>
        <taxon>Chloropicophyceae</taxon>
        <taxon>Chloropicales</taxon>
        <taxon>Chloropicaceae</taxon>
        <taxon>Chloropicon</taxon>
    </lineage>
</organism>
<name>A0AAX4PCD0_9CHLO</name>
<keyword evidence="2" id="KW-1185">Reference proteome</keyword>
<dbReference type="InterPro" id="IPR025585">
    <property type="entry name" value="PSII_Psb27"/>
</dbReference>
<dbReference type="EMBL" id="CP151508">
    <property type="protein sequence ID" value="WZN63662.1"/>
    <property type="molecule type" value="Genomic_DNA"/>
</dbReference>
<dbReference type="Gene3D" id="1.20.58.810">
    <property type="entry name" value="Photosystem II Pbs27"/>
    <property type="match status" value="1"/>
</dbReference>
<dbReference type="GO" id="GO:0009523">
    <property type="term" value="C:photosystem II"/>
    <property type="evidence" value="ECO:0007669"/>
    <property type="project" value="InterPro"/>
</dbReference>
<protein>
    <submittedName>
        <fullName evidence="1">Photosystem II lipoprotein Psb27</fullName>
    </submittedName>
</protein>
<reference evidence="1 2" key="1">
    <citation type="submission" date="2024-03" db="EMBL/GenBank/DDBJ databases">
        <title>Complete genome sequence of the green alga Chloropicon roscoffensis RCC1871.</title>
        <authorList>
            <person name="Lemieux C."/>
            <person name="Pombert J.-F."/>
            <person name="Otis C."/>
            <person name="Turmel M."/>
        </authorList>
    </citation>
    <scope>NUCLEOTIDE SEQUENCE [LARGE SCALE GENOMIC DNA]</scope>
    <source>
        <strain evidence="1 2">RCC1871</strain>
    </source>
</reference>
<dbReference type="Pfam" id="PF13326">
    <property type="entry name" value="PSII_Pbs27"/>
    <property type="match status" value="1"/>
</dbReference>
<sequence>MAHLVSHSKAAAARQALPGAASSKRRISRTVCVRAKPEEGVEGALRRRESVLMGLVGGIVAAARPAQAGLFGGIPEDVYVNDTTEVLGVLKQTLALTKESEDADVVVESVRNESNKWVAKYRRQSNFNGRPSYGNTYSAINAVLGHYNNFGSGTLFPKRRLERVVKEVDDAGRALSRGR</sequence>
<keyword evidence="1" id="KW-0449">Lipoprotein</keyword>
<proteinExistence type="inferred from homology"/>
<dbReference type="PANTHER" id="PTHR34041">
    <property type="entry name" value="PHOTOSYSTEM II REPAIR PROTEIN PSB27-H1, CHLOROPLASTIC"/>
    <property type="match status" value="1"/>
</dbReference>
<evidence type="ECO:0000313" key="1">
    <source>
        <dbReference type="EMBL" id="WZN63662.1"/>
    </source>
</evidence>
<dbReference type="GO" id="GO:0010206">
    <property type="term" value="P:photosystem II repair"/>
    <property type="evidence" value="ECO:0007669"/>
    <property type="project" value="InterPro"/>
</dbReference>
<dbReference type="AlphaFoldDB" id="A0AAX4PCD0"/>